<comment type="caution">
    <text evidence="2">The sequence shown here is derived from an EMBL/GenBank/DDBJ whole genome shotgun (WGS) entry which is preliminary data.</text>
</comment>
<evidence type="ECO:0000313" key="2">
    <source>
        <dbReference type="EMBL" id="KAB1221734.1"/>
    </source>
</evidence>
<reference evidence="2 3" key="1">
    <citation type="journal article" date="2019" name="Plant Biotechnol. J.">
        <title>The red bayberry genome and genetic basis of sex determination.</title>
        <authorList>
            <person name="Jia H.M."/>
            <person name="Jia H.J."/>
            <person name="Cai Q.L."/>
            <person name="Wang Y."/>
            <person name="Zhao H.B."/>
            <person name="Yang W.F."/>
            <person name="Wang G.Y."/>
            <person name="Li Y.H."/>
            <person name="Zhan D.L."/>
            <person name="Shen Y.T."/>
            <person name="Niu Q.F."/>
            <person name="Chang L."/>
            <person name="Qiu J."/>
            <person name="Zhao L."/>
            <person name="Xie H.B."/>
            <person name="Fu W.Y."/>
            <person name="Jin J."/>
            <person name="Li X.W."/>
            <person name="Jiao Y."/>
            <person name="Zhou C.C."/>
            <person name="Tu T."/>
            <person name="Chai C.Y."/>
            <person name="Gao J.L."/>
            <person name="Fan L.J."/>
            <person name="van de Weg E."/>
            <person name="Wang J.Y."/>
            <person name="Gao Z.S."/>
        </authorList>
    </citation>
    <scope>NUCLEOTIDE SEQUENCE [LARGE SCALE GENOMIC DNA]</scope>
    <source>
        <tissue evidence="2">Leaves</tissue>
    </source>
</reference>
<dbReference type="OrthoDB" id="1710287at2759"/>
<feature type="compositionally biased region" description="Polar residues" evidence="1">
    <location>
        <begin position="46"/>
        <end position="64"/>
    </location>
</feature>
<organism evidence="2 3">
    <name type="scientific">Morella rubra</name>
    <name type="common">Chinese bayberry</name>
    <dbReference type="NCBI Taxonomy" id="262757"/>
    <lineage>
        <taxon>Eukaryota</taxon>
        <taxon>Viridiplantae</taxon>
        <taxon>Streptophyta</taxon>
        <taxon>Embryophyta</taxon>
        <taxon>Tracheophyta</taxon>
        <taxon>Spermatophyta</taxon>
        <taxon>Magnoliopsida</taxon>
        <taxon>eudicotyledons</taxon>
        <taxon>Gunneridae</taxon>
        <taxon>Pentapetalae</taxon>
        <taxon>rosids</taxon>
        <taxon>fabids</taxon>
        <taxon>Fagales</taxon>
        <taxon>Myricaceae</taxon>
        <taxon>Morella</taxon>
    </lineage>
</organism>
<gene>
    <name evidence="2" type="ORF">CJ030_MR2G019961</name>
</gene>
<feature type="region of interest" description="Disordered" evidence="1">
    <location>
        <begin position="46"/>
        <end position="88"/>
    </location>
</feature>
<evidence type="ECO:0000313" key="3">
    <source>
        <dbReference type="Proteomes" id="UP000516437"/>
    </source>
</evidence>
<dbReference type="EMBL" id="RXIC02000020">
    <property type="protein sequence ID" value="KAB1221734.1"/>
    <property type="molecule type" value="Genomic_DNA"/>
</dbReference>
<dbReference type="Proteomes" id="UP000516437">
    <property type="component" value="Chromosome 2"/>
</dbReference>
<name>A0A6A1W8Z1_9ROSI</name>
<keyword evidence="3" id="KW-1185">Reference proteome</keyword>
<proteinExistence type="predicted"/>
<accession>A0A6A1W8Z1</accession>
<evidence type="ECO:0000256" key="1">
    <source>
        <dbReference type="SAM" id="MobiDB-lite"/>
    </source>
</evidence>
<sequence>MSRHRRQASLVLPPDLISGDEPVRPADMGQATVGVVLGHGATGTCPTVRTGRNTDSQTANQEGSVSHCPATAKKPPIGKPACKAEDQC</sequence>
<dbReference type="AlphaFoldDB" id="A0A6A1W8Z1"/>
<feature type="region of interest" description="Disordered" evidence="1">
    <location>
        <begin position="1"/>
        <end position="25"/>
    </location>
</feature>
<protein>
    <submittedName>
        <fullName evidence="2">Uncharacterized protein</fullName>
    </submittedName>
</protein>